<dbReference type="GO" id="GO:0097524">
    <property type="term" value="C:sperm plasma membrane"/>
    <property type="evidence" value="ECO:0007669"/>
    <property type="project" value="TreeGrafter"/>
</dbReference>
<dbReference type="GO" id="GO:0046464">
    <property type="term" value="P:acylglycerol catabolic process"/>
    <property type="evidence" value="ECO:0007669"/>
    <property type="project" value="TreeGrafter"/>
</dbReference>
<dbReference type="InterPro" id="IPR029058">
    <property type="entry name" value="AB_hydrolase_fold"/>
</dbReference>
<dbReference type="InterPro" id="IPR000073">
    <property type="entry name" value="AB_hydrolase_1"/>
</dbReference>
<sequence>MRPVRLQMMWTWTWWLDAVSNPFEFLCLSSAEFPSSGVIFWLLVAAIIIRFLHIFGSPAVPQVTLFEKSENTAMKQLISGIDMLKEPYRPPGLWGRSGHVQTAAYGLLGHASLRRTFDRRAAVRLADGTTVTFDVFEPINKHKSGFDLTLALTPGIANSSESNYIRTCVHYAQERGYRCVVLNHLGALPDVKLTGNRIFSYGGTDELHAMMNQVFNDYPRSKFISVGFSMGANITTRFLLQTTEEQRSRILLGLSVGQGYSATNSVPLYHDWENGRRFYSYCITENMKRLLRRNYEQAVAPHVASGLVDEQRLWAATSIVALDENYNRRVAGFPNVESFYEWCSCLPLLPNLRVPMIFLNAEDDPIIPRCLWEPVKELASRSEDMAFVSTRHGGHLGFLEGGSFSPHSVTWLDRFIVEMADRAVETYASYVAQGRHHIFGVVFNRTTYQQGNLLSDQVIRQEIASQCDCVLQKDMKSENALALTSGRSRNEDQVVVRGGATYTEV</sequence>
<evidence type="ECO:0000259" key="2">
    <source>
        <dbReference type="Pfam" id="PF00561"/>
    </source>
</evidence>
<dbReference type="GO" id="GO:0036126">
    <property type="term" value="C:sperm flagellum"/>
    <property type="evidence" value="ECO:0007669"/>
    <property type="project" value="TreeGrafter"/>
</dbReference>
<dbReference type="EMBL" id="KN728461">
    <property type="protein sequence ID" value="KIH63743.1"/>
    <property type="molecule type" value="Genomic_DNA"/>
</dbReference>
<dbReference type="GO" id="GO:0051792">
    <property type="term" value="P:medium-chain fatty acid biosynthetic process"/>
    <property type="evidence" value="ECO:0007669"/>
    <property type="project" value="TreeGrafter"/>
</dbReference>
<name>A0A0C2D2W4_9BILA</name>
<protein>
    <recommendedName>
        <fullName evidence="2">AB hydrolase-1 domain-containing protein</fullName>
    </recommendedName>
</protein>
<feature type="domain" description="AB hydrolase-1" evidence="2">
    <location>
        <begin position="152"/>
        <end position="401"/>
    </location>
</feature>
<dbReference type="GO" id="GO:0043401">
    <property type="term" value="P:steroid hormone receptor signaling pathway"/>
    <property type="evidence" value="ECO:0007669"/>
    <property type="project" value="TreeGrafter"/>
</dbReference>
<dbReference type="GO" id="GO:0047372">
    <property type="term" value="F:monoacylglycerol lipase activity"/>
    <property type="evidence" value="ECO:0007669"/>
    <property type="project" value="TreeGrafter"/>
</dbReference>
<evidence type="ECO:0000313" key="4">
    <source>
        <dbReference type="Proteomes" id="UP000054047"/>
    </source>
</evidence>
<dbReference type="GO" id="GO:0008126">
    <property type="term" value="F:acetylesterase activity"/>
    <property type="evidence" value="ECO:0007669"/>
    <property type="project" value="TreeGrafter"/>
</dbReference>
<keyword evidence="4" id="KW-1185">Reference proteome</keyword>
<evidence type="ECO:0000256" key="1">
    <source>
        <dbReference type="ARBA" id="ARBA00010884"/>
    </source>
</evidence>
<dbReference type="AlphaFoldDB" id="A0A0C2D2W4"/>
<dbReference type="Pfam" id="PF00561">
    <property type="entry name" value="Abhydrolase_1"/>
    <property type="match status" value="1"/>
</dbReference>
<dbReference type="SUPFAM" id="SSF53474">
    <property type="entry name" value="alpha/beta-Hydrolases"/>
    <property type="match status" value="1"/>
</dbReference>
<dbReference type="PANTHER" id="PTHR10794:SF45">
    <property type="entry name" value="MONOACYLGLYCEROL LIPASE ABHD2"/>
    <property type="match status" value="1"/>
</dbReference>
<dbReference type="InterPro" id="IPR050960">
    <property type="entry name" value="AB_hydrolase_4_sf"/>
</dbReference>
<proteinExistence type="inferred from homology"/>
<dbReference type="Proteomes" id="UP000054047">
    <property type="component" value="Unassembled WGS sequence"/>
</dbReference>
<dbReference type="PANTHER" id="PTHR10794">
    <property type="entry name" value="ABHYDROLASE DOMAIN-CONTAINING PROTEIN"/>
    <property type="match status" value="1"/>
</dbReference>
<reference evidence="3 4" key="1">
    <citation type="submission" date="2013-12" db="EMBL/GenBank/DDBJ databases">
        <title>Draft genome of the parsitic nematode Ancylostoma duodenale.</title>
        <authorList>
            <person name="Mitreva M."/>
        </authorList>
    </citation>
    <scope>NUCLEOTIDE SEQUENCE [LARGE SCALE GENOMIC DNA]</scope>
    <source>
        <strain evidence="3 4">Zhejiang</strain>
    </source>
</reference>
<dbReference type="GO" id="GO:0048240">
    <property type="term" value="P:sperm capacitation"/>
    <property type="evidence" value="ECO:0007669"/>
    <property type="project" value="TreeGrafter"/>
</dbReference>
<dbReference type="Gene3D" id="3.40.50.1820">
    <property type="entry name" value="alpha/beta hydrolase"/>
    <property type="match status" value="1"/>
</dbReference>
<dbReference type="OrthoDB" id="5954035at2759"/>
<comment type="similarity">
    <text evidence="1">Belongs to the AB hydrolase superfamily. AB hydrolase 4 family.</text>
</comment>
<organism evidence="3 4">
    <name type="scientific">Ancylostoma duodenale</name>
    <dbReference type="NCBI Taxonomy" id="51022"/>
    <lineage>
        <taxon>Eukaryota</taxon>
        <taxon>Metazoa</taxon>
        <taxon>Ecdysozoa</taxon>
        <taxon>Nematoda</taxon>
        <taxon>Chromadorea</taxon>
        <taxon>Rhabditida</taxon>
        <taxon>Rhabditina</taxon>
        <taxon>Rhabditomorpha</taxon>
        <taxon>Strongyloidea</taxon>
        <taxon>Ancylostomatidae</taxon>
        <taxon>Ancylostomatinae</taxon>
        <taxon>Ancylostoma</taxon>
    </lineage>
</organism>
<accession>A0A0C2D2W4</accession>
<gene>
    <name evidence="3" type="ORF">ANCDUO_05954</name>
</gene>
<evidence type="ECO:0000313" key="3">
    <source>
        <dbReference type="EMBL" id="KIH63743.1"/>
    </source>
</evidence>
<dbReference type="GO" id="GO:0051793">
    <property type="term" value="P:medium-chain fatty acid catabolic process"/>
    <property type="evidence" value="ECO:0007669"/>
    <property type="project" value="TreeGrafter"/>
</dbReference>